<evidence type="ECO:0000259" key="2">
    <source>
        <dbReference type="PROSITE" id="PS50991"/>
    </source>
</evidence>
<dbReference type="Pfam" id="PF00682">
    <property type="entry name" value="HMGL-like"/>
    <property type="match status" value="1"/>
</dbReference>
<organism evidence="3 4">
    <name type="scientific">Suipraeoptans intestinalis</name>
    <dbReference type="NCBI Taxonomy" id="2606628"/>
    <lineage>
        <taxon>Bacteria</taxon>
        <taxon>Bacillati</taxon>
        <taxon>Bacillota</taxon>
        <taxon>Clostridia</taxon>
        <taxon>Lachnospirales</taxon>
        <taxon>Lachnospiraceae</taxon>
        <taxon>Suipraeoptans</taxon>
    </lineage>
</organism>
<dbReference type="Proteomes" id="UP000434409">
    <property type="component" value="Unassembled WGS sequence"/>
</dbReference>
<comment type="caution">
    <text evidence="3">The sequence shown here is derived from an EMBL/GenBank/DDBJ whole genome shotgun (WGS) entry which is preliminary data.</text>
</comment>
<dbReference type="GO" id="GO:0016740">
    <property type="term" value="F:transferase activity"/>
    <property type="evidence" value="ECO:0007669"/>
    <property type="project" value="UniProtKB-KW"/>
</dbReference>
<dbReference type="PANTHER" id="PTHR42880:SF1">
    <property type="entry name" value="ISOPROPYLMALATE_HOMOCITRATE_CITRAMALATE SYNTHASE FAMILY PROTEIN"/>
    <property type="match status" value="1"/>
</dbReference>
<dbReference type="Gene3D" id="3.20.20.70">
    <property type="entry name" value="Aldolase class I"/>
    <property type="match status" value="1"/>
</dbReference>
<reference evidence="3 4" key="1">
    <citation type="submission" date="2019-08" db="EMBL/GenBank/DDBJ databases">
        <title>In-depth cultivation of the pig gut microbiome towards novel bacterial diversity and tailored functional studies.</title>
        <authorList>
            <person name="Wylensek D."/>
            <person name="Hitch T.C.A."/>
            <person name="Clavel T."/>
        </authorList>
    </citation>
    <scope>NUCLEOTIDE SEQUENCE [LARGE SCALE GENOMIC DNA]</scope>
    <source>
        <strain evidence="3 4">68-1-5</strain>
    </source>
</reference>
<accession>A0A6N7V2X5</accession>
<keyword evidence="4" id="KW-1185">Reference proteome</keyword>
<dbReference type="CDD" id="cd07947">
    <property type="entry name" value="DRE_TIM_Re_CS"/>
    <property type="match status" value="1"/>
</dbReference>
<dbReference type="InterPro" id="IPR000891">
    <property type="entry name" value="PYR_CT"/>
</dbReference>
<name>A0A6N7V2X5_9FIRM</name>
<keyword evidence="1" id="KW-0808">Transferase</keyword>
<evidence type="ECO:0000313" key="3">
    <source>
        <dbReference type="EMBL" id="MSR94915.1"/>
    </source>
</evidence>
<dbReference type="AlphaFoldDB" id="A0A6N7V2X5"/>
<feature type="domain" description="Pyruvate carboxyltransferase" evidence="2">
    <location>
        <begin position="60"/>
        <end position="330"/>
    </location>
</feature>
<gene>
    <name evidence="3" type="ORF">FYJ34_12190</name>
</gene>
<dbReference type="PROSITE" id="PS50991">
    <property type="entry name" value="PYR_CT"/>
    <property type="match status" value="1"/>
</dbReference>
<evidence type="ECO:0000256" key="1">
    <source>
        <dbReference type="ARBA" id="ARBA00022679"/>
    </source>
</evidence>
<protein>
    <submittedName>
        <fullName evidence="3">2-isopropylmalate synthase</fullName>
    </submittedName>
</protein>
<proteinExistence type="predicted"/>
<dbReference type="RefSeq" id="WP_154478987.1">
    <property type="nucleotide sequence ID" value="NZ_VULY01000038.1"/>
</dbReference>
<dbReference type="InterPro" id="IPR013785">
    <property type="entry name" value="Aldolase_TIM"/>
</dbReference>
<dbReference type="EMBL" id="VULY01000038">
    <property type="protein sequence ID" value="MSR94915.1"/>
    <property type="molecule type" value="Genomic_DNA"/>
</dbReference>
<dbReference type="PANTHER" id="PTHR42880">
    <property type="entry name" value="HOMOCITRATE SYNTHASE"/>
    <property type="match status" value="1"/>
</dbReference>
<evidence type="ECO:0000313" key="4">
    <source>
        <dbReference type="Proteomes" id="UP000434409"/>
    </source>
</evidence>
<dbReference type="SUPFAM" id="SSF51569">
    <property type="entry name" value="Aldolase"/>
    <property type="match status" value="1"/>
</dbReference>
<sequence length="470" mass="53921">MEERKVYLDKHTNLLQLEEHMYPLVEVSQPNVFRNLFRYDEIPKIAFNDRIVPHSMPDEIWITDTTFRDGQQSRAPYSTEQIVTLFDYFHKLGGPNGKIRQSEFFLYSKKDRDAVYKCMERGYQFPEVTSWIRASKKDFQLVKDIGLKETGILVSCSDYHIFYKLKKTRREAMEHYLSVIRECLETGVSPRCHLEDITRSDIYGFVIPFCLELMNLMEEYQIPIKIRVCDTMGYGVNYPGAVIPRSIPGIIYGLRVHAGVPSSLIEFHGHNDFYKAVSNSTTAWLYGASGVNCSLFGIGERTGNTPLEAMVFEYAQIRGTLDGMDTTVISELADYYEKEIGYRVPSRTPFVGRNFNVTRAGIHADGLLKNEEIYNVFDTDKFLNRPPLVAVSNTSGLAGIAHWINCYFRLPREVHVDKSSPLVCAVKEWVDKEYEEGRVTVLTDGELVEVIEELCRKNGWKSPAEPVQEA</sequence>